<dbReference type="GO" id="GO:0032259">
    <property type="term" value="P:methylation"/>
    <property type="evidence" value="ECO:0007669"/>
    <property type="project" value="UniProtKB-KW"/>
</dbReference>
<evidence type="ECO:0000256" key="4">
    <source>
        <dbReference type="ARBA" id="ARBA00022691"/>
    </source>
</evidence>
<protein>
    <submittedName>
        <fullName evidence="8">Cyclopropane-fatty-acyl-phospholipid synthase</fullName>
    </submittedName>
</protein>
<keyword evidence="3" id="KW-0808">Transferase</keyword>
<name>A0A1Y6BB39_9PROT</name>
<evidence type="ECO:0000313" key="8">
    <source>
        <dbReference type="EMBL" id="SMF00525.1"/>
    </source>
</evidence>
<evidence type="ECO:0000256" key="5">
    <source>
        <dbReference type="ARBA" id="ARBA00023098"/>
    </source>
</evidence>
<keyword evidence="2" id="KW-0489">Methyltransferase</keyword>
<dbReference type="PANTHER" id="PTHR43667">
    <property type="entry name" value="CYCLOPROPANE-FATTY-ACYL-PHOSPHOLIPID SYNTHASE"/>
    <property type="match status" value="1"/>
</dbReference>
<comment type="similarity">
    <text evidence="1">Belongs to the CFA/CMAS family.</text>
</comment>
<feature type="domain" description="DUF7884" evidence="7">
    <location>
        <begin position="16"/>
        <end position="83"/>
    </location>
</feature>
<organism evidence="8 9">
    <name type="scientific">Tistlia consotensis USBA 355</name>
    <dbReference type="NCBI Taxonomy" id="560819"/>
    <lineage>
        <taxon>Bacteria</taxon>
        <taxon>Pseudomonadati</taxon>
        <taxon>Pseudomonadota</taxon>
        <taxon>Alphaproteobacteria</taxon>
        <taxon>Rhodospirillales</taxon>
        <taxon>Rhodovibrionaceae</taxon>
        <taxon>Tistlia</taxon>
    </lineage>
</organism>
<keyword evidence="9" id="KW-1185">Reference proteome</keyword>
<dbReference type="InterPro" id="IPR003333">
    <property type="entry name" value="CMAS"/>
</dbReference>
<dbReference type="GO" id="GO:0008168">
    <property type="term" value="F:methyltransferase activity"/>
    <property type="evidence" value="ECO:0007669"/>
    <property type="project" value="UniProtKB-KW"/>
</dbReference>
<feature type="active site" evidence="6">
    <location>
        <position position="364"/>
    </location>
</feature>
<keyword evidence="4" id="KW-0949">S-adenosyl-L-methionine</keyword>
<dbReference type="InterPro" id="IPR050723">
    <property type="entry name" value="CFA/CMAS"/>
</dbReference>
<dbReference type="CDD" id="cd02440">
    <property type="entry name" value="AdoMet_MTases"/>
    <property type="match status" value="1"/>
</dbReference>
<dbReference type="Pfam" id="PF02353">
    <property type="entry name" value="CMAS"/>
    <property type="match status" value="1"/>
</dbReference>
<dbReference type="InterPro" id="IPR029063">
    <property type="entry name" value="SAM-dependent_MTases_sf"/>
</dbReference>
<dbReference type="AlphaFoldDB" id="A0A1Y6BB39"/>
<proteinExistence type="inferred from homology"/>
<keyword evidence="5" id="KW-0443">Lipid metabolism</keyword>
<dbReference type="Gene3D" id="3.40.50.150">
    <property type="entry name" value="Vaccinia Virus protein VP39"/>
    <property type="match status" value="1"/>
</dbReference>
<evidence type="ECO:0000256" key="3">
    <source>
        <dbReference type="ARBA" id="ARBA00022679"/>
    </source>
</evidence>
<sequence length="423" mass="48366">MLLHSLFAHMIRTGSLSVIDARGQRRDYGDGAEPRAVVKLHRTDLEWKLAVNPAVRLGEAYMDGLLTIEEGDLYSLLDVMAHNYHRLEEHWLVKAGNWLLRQGRRVKQYNPIGRAQKNVAHHYDLSGRLYDLFLDPDRQYSCAYFATPDTDLESAQLAKKRHLAAKLRLAEPGLTALDIGSGWGGMALYLAQVADADVTGVTLSVEQYKLSQARAAEAQLQDHCRFELVDYRQKNGPFDRIVSVGMFEHVGKANYDEYFGKVRKLLAEDGVAVIHSIGRFDEPSPINPFIRKYIFPGADVPALSEVMTSVEKSGLLVTDIEILRLHYAETLKNWNARFQANRKAIAELYDERFCRMWEMYLVGCELGFRRQGLMVFQIQLTRRLDAIPLTRDYMVEEEKRLAELEQERFSVPYLDSRHATAAE</sequence>
<dbReference type="PANTHER" id="PTHR43667:SF1">
    <property type="entry name" value="CYCLOPROPANE-FATTY-ACYL-PHOSPHOLIPID SYNTHASE"/>
    <property type="match status" value="1"/>
</dbReference>
<gene>
    <name evidence="8" type="ORF">SAMN05428998_102356</name>
</gene>
<dbReference type="EMBL" id="FWZX01000002">
    <property type="protein sequence ID" value="SMF00525.1"/>
    <property type="molecule type" value="Genomic_DNA"/>
</dbReference>
<evidence type="ECO:0000313" key="9">
    <source>
        <dbReference type="Proteomes" id="UP000192917"/>
    </source>
</evidence>
<reference evidence="8 9" key="1">
    <citation type="submission" date="2017-04" db="EMBL/GenBank/DDBJ databases">
        <authorList>
            <person name="Afonso C.L."/>
            <person name="Miller P.J."/>
            <person name="Scott M.A."/>
            <person name="Spackman E."/>
            <person name="Goraichik I."/>
            <person name="Dimitrov K.M."/>
            <person name="Suarez D.L."/>
            <person name="Swayne D.E."/>
        </authorList>
    </citation>
    <scope>NUCLEOTIDE SEQUENCE [LARGE SCALE GENOMIC DNA]</scope>
    <source>
        <strain evidence="8 9">USBA 355</strain>
    </source>
</reference>
<evidence type="ECO:0000256" key="2">
    <source>
        <dbReference type="ARBA" id="ARBA00022603"/>
    </source>
</evidence>
<dbReference type="SUPFAM" id="SSF53335">
    <property type="entry name" value="S-adenosyl-L-methionine-dependent methyltransferases"/>
    <property type="match status" value="1"/>
</dbReference>
<dbReference type="Pfam" id="PF25371">
    <property type="entry name" value="DUF7884"/>
    <property type="match status" value="1"/>
</dbReference>
<evidence type="ECO:0000256" key="1">
    <source>
        <dbReference type="ARBA" id="ARBA00010815"/>
    </source>
</evidence>
<evidence type="ECO:0000259" key="7">
    <source>
        <dbReference type="Pfam" id="PF25371"/>
    </source>
</evidence>
<accession>A0A1Y6BB39</accession>
<dbReference type="RefSeq" id="WP_085121423.1">
    <property type="nucleotide sequence ID" value="NZ_FWZX01000002.1"/>
</dbReference>
<dbReference type="InterPro" id="IPR057206">
    <property type="entry name" value="DUF7884"/>
</dbReference>
<dbReference type="STRING" id="560819.SAMN05428998_102356"/>
<dbReference type="PIRSF" id="PIRSF003085">
    <property type="entry name" value="CMAS"/>
    <property type="match status" value="1"/>
</dbReference>
<dbReference type="GO" id="GO:0008610">
    <property type="term" value="P:lipid biosynthetic process"/>
    <property type="evidence" value="ECO:0007669"/>
    <property type="project" value="InterPro"/>
</dbReference>
<evidence type="ECO:0000256" key="6">
    <source>
        <dbReference type="PIRSR" id="PIRSR003085-1"/>
    </source>
</evidence>
<dbReference type="Proteomes" id="UP000192917">
    <property type="component" value="Unassembled WGS sequence"/>
</dbReference>